<organism evidence="1 2">
    <name type="scientific">Paraburkholderia steynii</name>
    <dbReference type="NCBI Taxonomy" id="1245441"/>
    <lineage>
        <taxon>Bacteria</taxon>
        <taxon>Pseudomonadati</taxon>
        <taxon>Pseudomonadota</taxon>
        <taxon>Betaproteobacteria</taxon>
        <taxon>Burkholderiales</taxon>
        <taxon>Burkholderiaceae</taxon>
        <taxon>Paraburkholderia</taxon>
    </lineage>
</organism>
<dbReference type="InterPro" id="IPR051927">
    <property type="entry name" value="Zn_Chap_cDPG_Synth"/>
</dbReference>
<dbReference type="AlphaFoldDB" id="A0A7Z7BG32"/>
<evidence type="ECO:0000313" key="1">
    <source>
        <dbReference type="EMBL" id="SDJ15621.1"/>
    </source>
</evidence>
<sequence length="75" mass="8394">MNRLLVEQVEYAKVIPVSRIDRIGEAEFVRLRAALASLNPSARFLPMANGKFDPSEVLHTGRFDLPALVKSPGWM</sequence>
<comment type="caution">
    <text evidence="1">The sequence shown here is derived from an EMBL/GenBank/DDBJ whole genome shotgun (WGS) entry which is preliminary data.</text>
</comment>
<proteinExistence type="predicted"/>
<reference evidence="1" key="1">
    <citation type="submission" date="2016-10" db="EMBL/GenBank/DDBJ databases">
        <authorList>
            <person name="Varghese N."/>
            <person name="Submissions S."/>
        </authorList>
    </citation>
    <scope>NUCLEOTIDE SEQUENCE [LARGE SCALE GENOMIC DNA]</scope>
    <source>
        <strain evidence="1">YR281</strain>
    </source>
</reference>
<dbReference type="Gene3D" id="3.40.50.300">
    <property type="entry name" value="P-loop containing nucleotide triphosphate hydrolases"/>
    <property type="match status" value="1"/>
</dbReference>
<dbReference type="PANTHER" id="PTHR43603:SF1">
    <property type="entry name" value="ZINC-REGULATED GTPASE METALLOPROTEIN ACTIVATOR 1"/>
    <property type="match status" value="1"/>
</dbReference>
<name>A0A7Z7BG32_9BURK</name>
<dbReference type="PANTHER" id="PTHR43603">
    <property type="entry name" value="COBW DOMAIN-CONTAINING PROTEIN DDB_G0274527"/>
    <property type="match status" value="1"/>
</dbReference>
<evidence type="ECO:0000313" key="2">
    <source>
        <dbReference type="Proteomes" id="UP000198900"/>
    </source>
</evidence>
<keyword evidence="2" id="KW-1185">Reference proteome</keyword>
<dbReference type="InterPro" id="IPR027417">
    <property type="entry name" value="P-loop_NTPase"/>
</dbReference>
<accession>A0A7Z7BG32</accession>
<gene>
    <name evidence="1" type="ORF">SAMN04487926_13551</name>
</gene>
<protein>
    <submittedName>
        <fullName evidence="1">Uncharacterized protein</fullName>
    </submittedName>
</protein>
<dbReference type="Proteomes" id="UP000198900">
    <property type="component" value="Unassembled WGS sequence"/>
</dbReference>
<dbReference type="EMBL" id="FNDI01000035">
    <property type="protein sequence ID" value="SDJ15621.1"/>
    <property type="molecule type" value="Genomic_DNA"/>
</dbReference>